<dbReference type="AlphaFoldDB" id="A0A089M1N9"/>
<dbReference type="GO" id="GO:0003677">
    <property type="term" value="F:DNA binding"/>
    <property type="evidence" value="ECO:0007669"/>
    <property type="project" value="UniProtKB-UniRule"/>
</dbReference>
<feature type="domain" description="HTH tetR-type" evidence="3">
    <location>
        <begin position="13"/>
        <end position="73"/>
    </location>
</feature>
<dbReference type="Pfam" id="PF14278">
    <property type="entry name" value="TetR_C_8"/>
    <property type="match status" value="1"/>
</dbReference>
<sequence length="194" mass="22269">MNNTTPRTDPRVLRTRELLKNAVVELMEEMNVQKISVNRIAERAKINRVTFYLHYKDIPDMLEKMADEMVEDITKVVNSEDAGNSEPGEHEDWPVLENLLKYIAANARFYKTVLASRRSSIFSDRLFNLIADMIAARVEKKERPADASTVAIQKDVAVWYGSAALIGTIIAWLRNDMPYTPQYLAKQITSLRHQ</sequence>
<gene>
    <name evidence="4" type="ORF">PGRAT_08560</name>
</gene>
<dbReference type="eggNOG" id="COG1309">
    <property type="taxonomic scope" value="Bacteria"/>
</dbReference>
<dbReference type="EMBL" id="CP009287">
    <property type="protein sequence ID" value="AIQ67676.1"/>
    <property type="molecule type" value="Genomic_DNA"/>
</dbReference>
<accession>A0A089M1N9</accession>
<dbReference type="InterPro" id="IPR050624">
    <property type="entry name" value="HTH-type_Tx_Regulator"/>
</dbReference>
<feature type="DNA-binding region" description="H-T-H motif" evidence="2">
    <location>
        <begin position="36"/>
        <end position="55"/>
    </location>
</feature>
<dbReference type="PANTHER" id="PTHR43479">
    <property type="entry name" value="ACREF/ENVCD OPERON REPRESSOR-RELATED"/>
    <property type="match status" value="1"/>
</dbReference>
<protein>
    <submittedName>
        <fullName evidence="4">TetR family transcriptional regulator</fullName>
    </submittedName>
</protein>
<evidence type="ECO:0000256" key="1">
    <source>
        <dbReference type="ARBA" id="ARBA00023125"/>
    </source>
</evidence>
<proteinExistence type="predicted"/>
<dbReference type="SUPFAM" id="SSF46689">
    <property type="entry name" value="Homeodomain-like"/>
    <property type="match status" value="1"/>
</dbReference>
<keyword evidence="1 2" id="KW-0238">DNA-binding</keyword>
<keyword evidence="5" id="KW-1185">Reference proteome</keyword>
<dbReference type="PROSITE" id="PS50977">
    <property type="entry name" value="HTH_TETR_2"/>
    <property type="match status" value="1"/>
</dbReference>
<dbReference type="PANTHER" id="PTHR43479:SF23">
    <property type="entry name" value="HTH TETR-TYPE DOMAIN-CONTAINING PROTEIN"/>
    <property type="match status" value="1"/>
</dbReference>
<dbReference type="InterPro" id="IPR039532">
    <property type="entry name" value="TetR_C_Firmicutes"/>
</dbReference>
<dbReference type="Gene3D" id="1.10.357.10">
    <property type="entry name" value="Tetracycline Repressor, domain 2"/>
    <property type="match status" value="1"/>
</dbReference>
<dbReference type="InterPro" id="IPR001647">
    <property type="entry name" value="HTH_TetR"/>
</dbReference>
<organism evidence="4 5">
    <name type="scientific">Paenibacillus graminis</name>
    <dbReference type="NCBI Taxonomy" id="189425"/>
    <lineage>
        <taxon>Bacteria</taxon>
        <taxon>Bacillati</taxon>
        <taxon>Bacillota</taxon>
        <taxon>Bacilli</taxon>
        <taxon>Bacillales</taxon>
        <taxon>Paenibacillaceae</taxon>
        <taxon>Paenibacillus</taxon>
    </lineage>
</organism>
<evidence type="ECO:0000313" key="4">
    <source>
        <dbReference type="EMBL" id="AIQ67676.1"/>
    </source>
</evidence>
<evidence type="ECO:0000313" key="5">
    <source>
        <dbReference type="Proteomes" id="UP000029500"/>
    </source>
</evidence>
<evidence type="ECO:0000259" key="3">
    <source>
        <dbReference type="PROSITE" id="PS50977"/>
    </source>
</evidence>
<dbReference type="HOGENOM" id="CLU_087539_0_0_9"/>
<dbReference type="KEGG" id="pgm:PGRAT_08560"/>
<name>A0A089M1N9_9BACL</name>
<dbReference type="Proteomes" id="UP000029500">
    <property type="component" value="Chromosome"/>
</dbReference>
<reference evidence="4 5" key="1">
    <citation type="submission" date="2014-08" db="EMBL/GenBank/DDBJ databases">
        <title>Comparative genomics of the Paenibacillus odorifer group.</title>
        <authorList>
            <person name="den Bakker H.C."/>
            <person name="Tsai Y.-C."/>
            <person name="Martin N."/>
            <person name="Korlach J."/>
            <person name="Wiedmann M."/>
        </authorList>
    </citation>
    <scope>NUCLEOTIDE SEQUENCE [LARGE SCALE GENOMIC DNA]</scope>
    <source>
        <strain evidence="4 5">DSM 15220</strain>
    </source>
</reference>
<dbReference type="RefSeq" id="WP_025709533.1">
    <property type="nucleotide sequence ID" value="NZ_CP009287.1"/>
</dbReference>
<evidence type="ECO:0000256" key="2">
    <source>
        <dbReference type="PROSITE-ProRule" id="PRU00335"/>
    </source>
</evidence>
<dbReference type="OrthoDB" id="9810250at2"/>
<dbReference type="InterPro" id="IPR009057">
    <property type="entry name" value="Homeodomain-like_sf"/>
</dbReference>